<evidence type="ECO:0000256" key="4">
    <source>
        <dbReference type="ARBA" id="ARBA00018672"/>
    </source>
</evidence>
<comment type="similarity">
    <text evidence="2">In the N-terminal section; belongs to the phytochrome family.</text>
</comment>
<feature type="modified residue" description="4-aspartylphosphate" evidence="10">
    <location>
        <position position="735"/>
    </location>
</feature>
<dbReference type="InterPro" id="IPR003661">
    <property type="entry name" value="HisK_dim/P_dom"/>
</dbReference>
<dbReference type="RefSeq" id="WP_186886526.1">
    <property type="nucleotide sequence ID" value="NZ_JACONZ010000001.1"/>
</dbReference>
<evidence type="ECO:0000256" key="8">
    <source>
        <dbReference type="ARBA" id="ARBA00024867"/>
    </source>
</evidence>
<dbReference type="Pfam" id="PF08447">
    <property type="entry name" value="PAS_3"/>
    <property type="match status" value="1"/>
</dbReference>
<comment type="caution">
    <text evidence="10">Lacks conserved residue(s) required for the propagation of feature annotation.</text>
</comment>
<protein>
    <recommendedName>
        <fullName evidence="9">Circadian input-output histidine kinase CikA</fullName>
        <ecNumber evidence="3">2.7.13.3</ecNumber>
    </recommendedName>
    <alternativeName>
        <fullName evidence="4">Stage 0 sporulation protein A homolog</fullName>
    </alternativeName>
</protein>
<dbReference type="PROSITE" id="PS50110">
    <property type="entry name" value="RESPONSE_REGULATORY"/>
    <property type="match status" value="2"/>
</dbReference>
<dbReference type="InterPro" id="IPR036097">
    <property type="entry name" value="HisK_dim/P_sf"/>
</dbReference>
<dbReference type="CDD" id="cd16922">
    <property type="entry name" value="HATPase_EvgS-ArcB-TorS-like"/>
    <property type="match status" value="1"/>
</dbReference>
<dbReference type="NCBIfam" id="TIGR00229">
    <property type="entry name" value="sensory_box"/>
    <property type="match status" value="1"/>
</dbReference>
<evidence type="ECO:0000256" key="10">
    <source>
        <dbReference type="PROSITE-ProRule" id="PRU00169"/>
    </source>
</evidence>
<comment type="caution">
    <text evidence="13">The sequence shown here is derived from an EMBL/GenBank/DDBJ whole genome shotgun (WGS) entry which is preliminary data.</text>
</comment>
<dbReference type="PROSITE" id="PS50109">
    <property type="entry name" value="HIS_KIN"/>
    <property type="match status" value="1"/>
</dbReference>
<evidence type="ECO:0000313" key="14">
    <source>
        <dbReference type="Proteomes" id="UP000659630"/>
    </source>
</evidence>
<evidence type="ECO:0000256" key="9">
    <source>
        <dbReference type="ARBA" id="ARBA00074306"/>
    </source>
</evidence>
<dbReference type="Proteomes" id="UP000659630">
    <property type="component" value="Unassembled WGS sequence"/>
</dbReference>
<evidence type="ECO:0000256" key="1">
    <source>
        <dbReference type="ARBA" id="ARBA00000085"/>
    </source>
</evidence>
<dbReference type="SUPFAM" id="SSF55785">
    <property type="entry name" value="PYP-like sensor domain (PAS domain)"/>
    <property type="match status" value="2"/>
</dbReference>
<dbReference type="SMART" id="SM00388">
    <property type="entry name" value="HisKA"/>
    <property type="match status" value="1"/>
</dbReference>
<dbReference type="InterPro" id="IPR001789">
    <property type="entry name" value="Sig_transdc_resp-reg_receiver"/>
</dbReference>
<dbReference type="InterPro" id="IPR035965">
    <property type="entry name" value="PAS-like_dom_sf"/>
</dbReference>
<accession>A0A923IC67</accession>
<dbReference type="InterPro" id="IPR005467">
    <property type="entry name" value="His_kinase_dom"/>
</dbReference>
<proteinExistence type="inferred from homology"/>
<evidence type="ECO:0000256" key="5">
    <source>
        <dbReference type="ARBA" id="ARBA00022553"/>
    </source>
</evidence>
<dbReference type="SUPFAM" id="SSF55874">
    <property type="entry name" value="ATPase domain of HSP90 chaperone/DNA topoisomerase II/histidine kinase"/>
    <property type="match status" value="1"/>
</dbReference>
<dbReference type="PANTHER" id="PTHR45339">
    <property type="entry name" value="HYBRID SIGNAL TRANSDUCTION HISTIDINE KINASE J"/>
    <property type="match status" value="1"/>
</dbReference>
<evidence type="ECO:0000259" key="12">
    <source>
        <dbReference type="PROSITE" id="PS50110"/>
    </source>
</evidence>
<evidence type="ECO:0000256" key="6">
    <source>
        <dbReference type="ARBA" id="ARBA00022777"/>
    </source>
</evidence>
<dbReference type="InterPro" id="IPR013655">
    <property type="entry name" value="PAS_fold_3"/>
</dbReference>
<name>A0A923IC67_9FIRM</name>
<dbReference type="SMART" id="SM00387">
    <property type="entry name" value="HATPase_c"/>
    <property type="match status" value="1"/>
</dbReference>
<evidence type="ECO:0000256" key="2">
    <source>
        <dbReference type="ARBA" id="ARBA00006402"/>
    </source>
</evidence>
<dbReference type="Pfam" id="PF00072">
    <property type="entry name" value="Response_reg"/>
    <property type="match status" value="2"/>
</dbReference>
<dbReference type="Gene3D" id="3.30.565.10">
    <property type="entry name" value="Histidine kinase-like ATPase, C-terminal domain"/>
    <property type="match status" value="1"/>
</dbReference>
<keyword evidence="6" id="KW-0808">Transferase</keyword>
<dbReference type="SUPFAM" id="SSF47384">
    <property type="entry name" value="Homodimeric domain of signal transducing histidine kinase"/>
    <property type="match status" value="1"/>
</dbReference>
<dbReference type="Pfam" id="PF02518">
    <property type="entry name" value="HATPase_c"/>
    <property type="match status" value="1"/>
</dbReference>
<dbReference type="InterPro" id="IPR011006">
    <property type="entry name" value="CheY-like_superfamily"/>
</dbReference>
<gene>
    <name evidence="13" type="ORF">H8S23_01395</name>
</gene>
<dbReference type="InterPro" id="IPR036890">
    <property type="entry name" value="HATPase_C_sf"/>
</dbReference>
<dbReference type="CDD" id="cd00082">
    <property type="entry name" value="HisKA"/>
    <property type="match status" value="1"/>
</dbReference>
<dbReference type="InterPro" id="IPR004358">
    <property type="entry name" value="Sig_transdc_His_kin-like_C"/>
</dbReference>
<comment type="catalytic activity">
    <reaction evidence="1">
        <text>ATP + protein L-histidine = ADP + protein N-phospho-L-histidine.</text>
        <dbReference type="EC" id="2.7.13.3"/>
    </reaction>
</comment>
<dbReference type="Gene3D" id="3.40.50.2300">
    <property type="match status" value="2"/>
</dbReference>
<dbReference type="SUPFAM" id="SSF52172">
    <property type="entry name" value="CheY-like"/>
    <property type="match status" value="2"/>
</dbReference>
<keyword evidence="7" id="KW-0902">Two-component regulatory system</keyword>
<feature type="domain" description="Histidine kinase" evidence="11">
    <location>
        <begin position="299"/>
        <end position="522"/>
    </location>
</feature>
<dbReference type="PANTHER" id="PTHR45339:SF3">
    <property type="entry name" value="HISTIDINE KINASE"/>
    <property type="match status" value="1"/>
</dbReference>
<dbReference type="EMBL" id="JACONZ010000001">
    <property type="protein sequence ID" value="MBC5580155.1"/>
    <property type="molecule type" value="Genomic_DNA"/>
</dbReference>
<dbReference type="InterPro" id="IPR000014">
    <property type="entry name" value="PAS"/>
</dbReference>
<dbReference type="PRINTS" id="PR00344">
    <property type="entry name" value="BCTRLSENSOR"/>
</dbReference>
<dbReference type="AlphaFoldDB" id="A0A923IC67"/>
<sequence length="806" mass="90426">MSDRQKEMAMGKEPQFTPADYEYATLMHLLGVSVSKHLLDEHFTLVWANEYYYEFTGWTKEEYESTFHNRPDLYYKDDPKEWQELTNAVLDALSKGQKSYKLLSRFRRKNNDFIWIQFSAQFADEYIDGYQVAYTVLTNVNDVIRMQKEQSVTYESLPGFIAKYRVERDLGLTLLEANSRFMEYFDEGAGSGHILHQRNIEDNLTVLMENRDRLLSGEPVQFVMNVKSRQGKTLWLQVNASCVSWQDGCPIYLAIFIDITDVTELREIQRKLTEQADALKDALTVAEHANRAKSEFLSRMSHEIRTPMNAIIGMTTIAAAYIEDRQRVADCLEKIGYSSKHLMTLINDILDMSKIDEGKMKIAHELFDLETVMESVTSIIYPQAAAKGLTFTVPLVDLTGTTFIGDPLRLNQILLNLLSNSLKFTPAGGSIRLEVRQIQKKKGRIRLRFTVSDTGIGMSREFMDRLFAPFEQESAETGQKFGGTGLGMAITKNLVTLMGGIISVRSQEGQGSTFTVELDFDLPGEELGQPPRQPALGSFRIMIADEDRDSCIHASLLLKNLGIRSDWVLTGEECVEKVHAAHETGEDFDVCLIGWKMPDIDGIEATRRIREWVGPEATIIIMTAYDWSSIEKDARAAGVNAFLSKPVFASTLYNALLSATGAHKAVLTSTQSAGLKRPELAGRRVLLVEDNELNREIALELLKMTDVAADCAKNGREALELFLANGLDYDLILMDVQMPVMDGYEATRAIRKSGHPKAGSIPIIAMTADAFREDVARASESGMDGHLAKPIDPALLYKTLAEKIIG</sequence>
<dbReference type="SMART" id="SM00448">
    <property type="entry name" value="REC"/>
    <property type="match status" value="2"/>
</dbReference>
<dbReference type="Pfam" id="PF00512">
    <property type="entry name" value="HisKA"/>
    <property type="match status" value="1"/>
</dbReference>
<keyword evidence="5 10" id="KW-0597">Phosphoprotein</keyword>
<dbReference type="CDD" id="cd17546">
    <property type="entry name" value="REC_hyHK_CKI1_RcsC-like"/>
    <property type="match status" value="2"/>
</dbReference>
<feature type="domain" description="Response regulatory" evidence="12">
    <location>
        <begin position="684"/>
        <end position="804"/>
    </location>
</feature>
<reference evidence="13" key="1">
    <citation type="submission" date="2020-08" db="EMBL/GenBank/DDBJ databases">
        <title>Genome public.</title>
        <authorList>
            <person name="Liu C."/>
            <person name="Sun Q."/>
        </authorList>
    </citation>
    <scope>NUCLEOTIDE SEQUENCE</scope>
    <source>
        <strain evidence="13">BX8</strain>
    </source>
</reference>
<keyword evidence="14" id="KW-1185">Reference proteome</keyword>
<keyword evidence="6" id="KW-0418">Kinase</keyword>
<feature type="domain" description="Response regulatory" evidence="12">
    <location>
        <begin position="540"/>
        <end position="660"/>
    </location>
</feature>
<organism evidence="13 14">
    <name type="scientific">Anaerofilum hominis</name>
    <dbReference type="NCBI Taxonomy" id="2763016"/>
    <lineage>
        <taxon>Bacteria</taxon>
        <taxon>Bacillati</taxon>
        <taxon>Bacillota</taxon>
        <taxon>Clostridia</taxon>
        <taxon>Eubacteriales</taxon>
        <taxon>Oscillospiraceae</taxon>
        <taxon>Anaerofilum</taxon>
    </lineage>
</organism>
<comment type="function">
    <text evidence="8">May play the central regulatory role in sporulation. It may be an element of the effector pathway responsible for the activation of sporulation genes in response to nutritional stress. Spo0A may act in concert with spo0H (a sigma factor) to control the expression of some genes that are critical to the sporulation process.</text>
</comment>
<dbReference type="GO" id="GO:0000155">
    <property type="term" value="F:phosphorelay sensor kinase activity"/>
    <property type="evidence" value="ECO:0007669"/>
    <property type="project" value="InterPro"/>
</dbReference>
<evidence type="ECO:0000256" key="3">
    <source>
        <dbReference type="ARBA" id="ARBA00012438"/>
    </source>
</evidence>
<evidence type="ECO:0000313" key="13">
    <source>
        <dbReference type="EMBL" id="MBC5580155.1"/>
    </source>
</evidence>
<dbReference type="InterPro" id="IPR003594">
    <property type="entry name" value="HATPase_dom"/>
</dbReference>
<evidence type="ECO:0000256" key="7">
    <source>
        <dbReference type="ARBA" id="ARBA00023012"/>
    </source>
</evidence>
<dbReference type="Gene3D" id="1.10.287.130">
    <property type="match status" value="1"/>
</dbReference>
<dbReference type="CDD" id="cd00130">
    <property type="entry name" value="PAS"/>
    <property type="match status" value="1"/>
</dbReference>
<dbReference type="EC" id="2.7.13.3" evidence="3"/>
<evidence type="ECO:0000259" key="11">
    <source>
        <dbReference type="PROSITE" id="PS50109"/>
    </source>
</evidence>
<dbReference type="Gene3D" id="3.30.450.20">
    <property type="entry name" value="PAS domain"/>
    <property type="match status" value="2"/>
</dbReference>
<dbReference type="FunFam" id="3.30.565.10:FF:000010">
    <property type="entry name" value="Sensor histidine kinase RcsC"/>
    <property type="match status" value="1"/>
</dbReference>